<reference evidence="1 2" key="1">
    <citation type="submission" date="2018-02" db="EMBL/GenBank/DDBJ databases">
        <title>Genome sequence of the basidiomycete white-rot fungus Phlebia centrifuga.</title>
        <authorList>
            <person name="Granchi Z."/>
            <person name="Peng M."/>
            <person name="de Vries R.P."/>
            <person name="Hilden K."/>
            <person name="Makela M.R."/>
            <person name="Grigoriev I."/>
            <person name="Riley R."/>
        </authorList>
    </citation>
    <scope>NUCLEOTIDE SEQUENCE [LARGE SCALE GENOMIC DNA]</scope>
    <source>
        <strain evidence="1 2">FBCC195</strain>
    </source>
</reference>
<proteinExistence type="predicted"/>
<dbReference type="AlphaFoldDB" id="A0A2R6NM85"/>
<evidence type="ECO:0000313" key="1">
    <source>
        <dbReference type="EMBL" id="PSR73499.1"/>
    </source>
</evidence>
<evidence type="ECO:0000313" key="2">
    <source>
        <dbReference type="Proteomes" id="UP000186601"/>
    </source>
</evidence>
<dbReference type="EMBL" id="MLYV02001074">
    <property type="protein sequence ID" value="PSR73499.1"/>
    <property type="molecule type" value="Genomic_DNA"/>
</dbReference>
<sequence>MSTTAVNINTSKAEQLVLDASQLMIKTDADDRGTMAALMQEIDGISAETQWVRPTLVRFYSLQPIANLFQIILRLSNVYWECDGSLASQDRILTLQHGIPIQS</sequence>
<keyword evidence="2" id="KW-1185">Reference proteome</keyword>
<protein>
    <submittedName>
        <fullName evidence="1">Uncharacterized protein</fullName>
    </submittedName>
</protein>
<comment type="caution">
    <text evidence="1">The sequence shown here is derived from an EMBL/GenBank/DDBJ whole genome shotgun (WGS) entry which is preliminary data.</text>
</comment>
<gene>
    <name evidence="1" type="ORF">PHLCEN_2v10657</name>
</gene>
<name>A0A2R6NM85_9APHY</name>
<dbReference type="Proteomes" id="UP000186601">
    <property type="component" value="Unassembled WGS sequence"/>
</dbReference>
<accession>A0A2R6NM85</accession>
<organism evidence="1 2">
    <name type="scientific">Hermanssonia centrifuga</name>
    <dbReference type="NCBI Taxonomy" id="98765"/>
    <lineage>
        <taxon>Eukaryota</taxon>
        <taxon>Fungi</taxon>
        <taxon>Dikarya</taxon>
        <taxon>Basidiomycota</taxon>
        <taxon>Agaricomycotina</taxon>
        <taxon>Agaricomycetes</taxon>
        <taxon>Polyporales</taxon>
        <taxon>Meruliaceae</taxon>
        <taxon>Hermanssonia</taxon>
    </lineage>
</organism>